<evidence type="ECO:0000313" key="4">
    <source>
        <dbReference type="Proteomes" id="UP001140949"/>
    </source>
</evidence>
<accession>A0AAX6HRF7</accession>
<proteinExistence type="predicted"/>
<feature type="transmembrane region" description="Helical" evidence="1">
    <location>
        <begin position="48"/>
        <end position="70"/>
    </location>
</feature>
<evidence type="ECO:0000256" key="1">
    <source>
        <dbReference type="SAM" id="Phobius"/>
    </source>
</evidence>
<dbReference type="Proteomes" id="UP001140949">
    <property type="component" value="Unassembled WGS sequence"/>
</dbReference>
<protein>
    <submittedName>
        <fullName evidence="3">Vegetative cell wall protein gp1-like</fullName>
    </submittedName>
</protein>
<feature type="transmembrane region" description="Helical" evidence="1">
    <location>
        <begin position="25"/>
        <end position="42"/>
    </location>
</feature>
<evidence type="ECO:0000313" key="2">
    <source>
        <dbReference type="EMBL" id="KAJ6807077.1"/>
    </source>
</evidence>
<keyword evidence="1" id="KW-0472">Membrane</keyword>
<comment type="caution">
    <text evidence="3">The sequence shown here is derived from an EMBL/GenBank/DDBJ whole genome shotgun (WGS) entry which is preliminary data.</text>
</comment>
<keyword evidence="1" id="KW-1133">Transmembrane helix</keyword>
<sequence>MFYVTAVISFTGSSDRYAERVRPDYFGLVCFGSLPILVIYPGDCVGVVWLWLWIYFRTAILWILGWYSLVWDFLMQGWYRLCGWVPSYRGGAAQIFRK</sequence>
<reference evidence="3" key="1">
    <citation type="journal article" date="2023" name="GigaByte">
        <title>Genome assembly of the bearded iris, Iris pallida Lam.</title>
        <authorList>
            <person name="Bruccoleri R.E."/>
            <person name="Oakeley E.J."/>
            <person name="Faust A.M.E."/>
            <person name="Altorfer M."/>
            <person name="Dessus-Babus S."/>
            <person name="Burckhardt D."/>
            <person name="Oertli M."/>
            <person name="Naumann U."/>
            <person name="Petersen F."/>
            <person name="Wong J."/>
        </authorList>
    </citation>
    <scope>NUCLEOTIDE SEQUENCE</scope>
    <source>
        <strain evidence="3">GSM-AAB239-AS_SAM_17_03QT</strain>
    </source>
</reference>
<reference evidence="3" key="2">
    <citation type="submission" date="2023-04" db="EMBL/GenBank/DDBJ databases">
        <authorList>
            <person name="Bruccoleri R.E."/>
            <person name="Oakeley E.J."/>
            <person name="Faust A.-M."/>
            <person name="Dessus-Babus S."/>
            <person name="Altorfer M."/>
            <person name="Burckhardt D."/>
            <person name="Oertli M."/>
            <person name="Naumann U."/>
            <person name="Petersen F."/>
            <person name="Wong J."/>
        </authorList>
    </citation>
    <scope>NUCLEOTIDE SEQUENCE</scope>
    <source>
        <strain evidence="3">GSM-AAB239-AS_SAM_17_03QT</strain>
        <tissue evidence="3">Leaf</tissue>
    </source>
</reference>
<dbReference type="AlphaFoldDB" id="A0AAX6HRF7"/>
<name>A0AAX6HRF7_IRIPA</name>
<keyword evidence="4" id="KW-1185">Reference proteome</keyword>
<dbReference type="EMBL" id="JANAVB010034219">
    <property type="protein sequence ID" value="KAJ6807077.1"/>
    <property type="molecule type" value="Genomic_DNA"/>
</dbReference>
<dbReference type="EMBL" id="JANAVB010007246">
    <property type="protein sequence ID" value="KAJ6843261.1"/>
    <property type="molecule type" value="Genomic_DNA"/>
</dbReference>
<evidence type="ECO:0000313" key="3">
    <source>
        <dbReference type="EMBL" id="KAJ6843261.1"/>
    </source>
</evidence>
<organism evidence="3 4">
    <name type="scientific">Iris pallida</name>
    <name type="common">Sweet iris</name>
    <dbReference type="NCBI Taxonomy" id="29817"/>
    <lineage>
        <taxon>Eukaryota</taxon>
        <taxon>Viridiplantae</taxon>
        <taxon>Streptophyta</taxon>
        <taxon>Embryophyta</taxon>
        <taxon>Tracheophyta</taxon>
        <taxon>Spermatophyta</taxon>
        <taxon>Magnoliopsida</taxon>
        <taxon>Liliopsida</taxon>
        <taxon>Asparagales</taxon>
        <taxon>Iridaceae</taxon>
        <taxon>Iridoideae</taxon>
        <taxon>Irideae</taxon>
        <taxon>Iris</taxon>
    </lineage>
</organism>
<gene>
    <name evidence="2" type="ORF">M6B38_173730</name>
    <name evidence="3" type="ORF">M6B38_300865</name>
</gene>
<keyword evidence="1" id="KW-0812">Transmembrane</keyword>